<dbReference type="InterPro" id="IPR004843">
    <property type="entry name" value="Calcineurin-like_PHP"/>
</dbReference>
<evidence type="ECO:0000256" key="1">
    <source>
        <dbReference type="SAM" id="Phobius"/>
    </source>
</evidence>
<proteinExistence type="predicted"/>
<keyword evidence="5" id="KW-1185">Reference proteome</keyword>
<gene>
    <name evidence="4" type="ORF">N5910_07925</name>
    <name evidence="3" type="ORF">U2150_01425</name>
</gene>
<sequence>MKREFQVFIFLTFLTAGYYILNSIALGFLGAGFMSIPFTILLPLSVMLERARPSWPSRATYIISMIWLVFLIYILTGYVVLFVLSFDGVIWVKMILVVSAALLVVYGVVNAMNLRVRVLEVPLGVSDRVRFVHLSDLHIGTVRSGGFLRRVARAVNELEPDAVLITGDLIDGSRPVDSSILSELDVNAPVFFVSGNHDTYAGDFRSIISDTGIRCIDQSVVEFRGVQIAGVGYSMARHSLPALLDALDFDPEEPLVLLHHLPVDWEYARERGVDLQLSGHTHGGQFYPFNLLVGLMFPHLSGLYRDSAGFLFVSEGTGTWGPPVRIGSSCEVAVLDIVPMD</sequence>
<name>A0A9E7UGC7_METWO</name>
<dbReference type="Pfam" id="PF00149">
    <property type="entry name" value="Metallophos"/>
    <property type="match status" value="1"/>
</dbReference>
<dbReference type="EMBL" id="CP104550">
    <property type="protein sequence ID" value="UXH31459.1"/>
    <property type="molecule type" value="Genomic_DNA"/>
</dbReference>
<organism evidence="4">
    <name type="scientific">Methanothermobacter wolfeii</name>
    <name type="common">Methanobacterium wolfei</name>
    <dbReference type="NCBI Taxonomy" id="145261"/>
    <lineage>
        <taxon>Archaea</taxon>
        <taxon>Methanobacteriati</taxon>
        <taxon>Methanobacteriota</taxon>
        <taxon>Methanomada group</taxon>
        <taxon>Methanobacteria</taxon>
        <taxon>Methanobacteriales</taxon>
        <taxon>Methanobacteriaceae</taxon>
        <taxon>Methanothermobacter</taxon>
    </lineage>
</organism>
<evidence type="ECO:0000313" key="5">
    <source>
        <dbReference type="Proteomes" id="UP001369247"/>
    </source>
</evidence>
<reference evidence="4" key="1">
    <citation type="submission" date="2022-09" db="EMBL/GenBank/DDBJ databases">
        <title>Characterization of three MwoI isoschizomers from sequenced genome and metagenomes.</title>
        <authorList>
            <person name="Fomenkov A."/>
            <person name="Xu S.Y."/>
            <person name="Roberts R.J."/>
        </authorList>
    </citation>
    <scope>NUCLEOTIDE SEQUENCE</scope>
    <source>
        <strain evidence="4">DSM 2970</strain>
    </source>
</reference>
<accession>A0A9E7UGC7</accession>
<reference evidence="3 5" key="2">
    <citation type="submission" date="2023-12" db="EMBL/GenBank/DDBJ databases">
        <title>Phenotypic and Genomic Characterization of Methanothermobacter wolfeii Strain BSEL, a CO2-Capturing Archaeon with Minimal Nutrient Requirements.</title>
        <authorList>
            <person name="Ale Enriquez F."/>
            <person name="Ahring B.K."/>
        </authorList>
    </citation>
    <scope>NUCLEOTIDE SEQUENCE [LARGE SCALE GENOMIC DNA]</scope>
    <source>
        <strain evidence="3 5">BSEL-1</strain>
    </source>
</reference>
<dbReference type="InterPro" id="IPR029052">
    <property type="entry name" value="Metallo-depent_PP-like"/>
</dbReference>
<keyword evidence="1" id="KW-1133">Transmembrane helix</keyword>
<dbReference type="Proteomes" id="UP001065373">
    <property type="component" value="Chromosome"/>
</dbReference>
<dbReference type="RefSeq" id="WP_191216169.1">
    <property type="nucleotide sequence ID" value="NZ_CP104550.1"/>
</dbReference>
<dbReference type="CDD" id="cd07385">
    <property type="entry name" value="MPP_YkuE_C"/>
    <property type="match status" value="1"/>
</dbReference>
<dbReference type="GeneID" id="58979198"/>
<feature type="domain" description="Calcineurin-like phosphoesterase" evidence="2">
    <location>
        <begin position="130"/>
        <end position="283"/>
    </location>
</feature>
<dbReference type="InterPro" id="IPR051158">
    <property type="entry name" value="Metallophosphoesterase_sf"/>
</dbReference>
<dbReference type="PANTHER" id="PTHR31302:SF0">
    <property type="entry name" value="TRANSMEMBRANE PROTEIN WITH METALLOPHOSPHOESTERASE DOMAIN"/>
    <property type="match status" value="1"/>
</dbReference>
<feature type="transmembrane region" description="Helical" evidence="1">
    <location>
        <begin position="5"/>
        <end position="21"/>
    </location>
</feature>
<dbReference type="AlphaFoldDB" id="A0A9E7UGC7"/>
<feature type="transmembrane region" description="Helical" evidence="1">
    <location>
        <begin position="60"/>
        <end position="84"/>
    </location>
</feature>
<protein>
    <submittedName>
        <fullName evidence="4">Metallophosphoesterase</fullName>
    </submittedName>
</protein>
<dbReference type="SUPFAM" id="SSF56300">
    <property type="entry name" value="Metallo-dependent phosphatases"/>
    <property type="match status" value="1"/>
</dbReference>
<keyword evidence="1" id="KW-0472">Membrane</keyword>
<dbReference type="Proteomes" id="UP001369247">
    <property type="component" value="Unassembled WGS sequence"/>
</dbReference>
<feature type="transmembrane region" description="Helical" evidence="1">
    <location>
        <begin position="90"/>
        <end position="109"/>
    </location>
</feature>
<evidence type="ECO:0000313" key="4">
    <source>
        <dbReference type="EMBL" id="UXH31459.1"/>
    </source>
</evidence>
<evidence type="ECO:0000313" key="3">
    <source>
        <dbReference type="EMBL" id="MEJ8542155.1"/>
    </source>
</evidence>
<dbReference type="Gene3D" id="3.60.21.10">
    <property type="match status" value="1"/>
</dbReference>
<evidence type="ECO:0000259" key="2">
    <source>
        <dbReference type="Pfam" id="PF00149"/>
    </source>
</evidence>
<keyword evidence="1" id="KW-0812">Transmembrane</keyword>
<dbReference type="EMBL" id="JAXUHJ010000003">
    <property type="protein sequence ID" value="MEJ8542155.1"/>
    <property type="molecule type" value="Genomic_DNA"/>
</dbReference>
<dbReference type="GO" id="GO:0016787">
    <property type="term" value="F:hydrolase activity"/>
    <property type="evidence" value="ECO:0007669"/>
    <property type="project" value="InterPro"/>
</dbReference>
<dbReference type="PANTHER" id="PTHR31302">
    <property type="entry name" value="TRANSMEMBRANE PROTEIN WITH METALLOPHOSPHOESTERASE DOMAIN-RELATED"/>
    <property type="match status" value="1"/>
</dbReference>